<evidence type="ECO:0000256" key="3">
    <source>
        <dbReference type="ARBA" id="ARBA00021907"/>
    </source>
</evidence>
<dbReference type="Gene3D" id="3.30.70.3040">
    <property type="match status" value="1"/>
</dbReference>
<dbReference type="GO" id="GO:0005886">
    <property type="term" value="C:plasma membrane"/>
    <property type="evidence" value="ECO:0007669"/>
    <property type="project" value="UniProtKB-SubCell"/>
</dbReference>
<organism evidence="14 15">
    <name type="scientific">Candidatus Ryanbacteria bacterium RIFCSPHIGHO2_01_45_13</name>
    <dbReference type="NCBI Taxonomy" id="1802112"/>
    <lineage>
        <taxon>Bacteria</taxon>
        <taxon>Candidatus Ryaniibacteriota</taxon>
    </lineage>
</organism>
<evidence type="ECO:0000259" key="13">
    <source>
        <dbReference type="Pfam" id="PF18075"/>
    </source>
</evidence>
<comment type="subcellular location">
    <subcellularLocation>
        <location evidence="1">Cell membrane</location>
        <topology evidence="1">Multi-pass membrane protein</topology>
    </subcellularLocation>
</comment>
<evidence type="ECO:0000313" key="14">
    <source>
        <dbReference type="EMBL" id="OGZ43742.1"/>
    </source>
</evidence>
<feature type="transmembrane region" description="Helical" evidence="11">
    <location>
        <begin position="21"/>
        <end position="43"/>
    </location>
</feature>
<keyword evidence="4 10" id="KW-1003">Cell membrane</keyword>
<evidence type="ECO:0000256" key="2">
    <source>
        <dbReference type="ARBA" id="ARBA00007379"/>
    </source>
</evidence>
<evidence type="ECO:0000256" key="6">
    <source>
        <dbReference type="ARBA" id="ARBA00022692"/>
    </source>
</evidence>
<feature type="transmembrane region" description="Helical" evidence="11">
    <location>
        <begin position="178"/>
        <end position="205"/>
    </location>
</feature>
<dbReference type="PIRSF" id="PIRSF003097">
    <property type="entry name" value="FtsX"/>
    <property type="match status" value="1"/>
</dbReference>
<keyword evidence="5 10" id="KW-0132">Cell division</keyword>
<dbReference type="PANTHER" id="PTHR47755">
    <property type="entry name" value="CELL DIVISION PROTEIN FTSX"/>
    <property type="match status" value="1"/>
</dbReference>
<evidence type="ECO:0000256" key="11">
    <source>
        <dbReference type="SAM" id="Phobius"/>
    </source>
</evidence>
<feature type="domain" description="ABC3 transporter permease C-terminal" evidence="12">
    <location>
        <begin position="182"/>
        <end position="300"/>
    </location>
</feature>
<protein>
    <recommendedName>
        <fullName evidence="3 10">Cell division protein FtsX</fullName>
    </recommendedName>
</protein>
<evidence type="ECO:0000256" key="1">
    <source>
        <dbReference type="ARBA" id="ARBA00004651"/>
    </source>
</evidence>
<reference evidence="14 15" key="1">
    <citation type="journal article" date="2016" name="Nat. Commun.">
        <title>Thousands of microbial genomes shed light on interconnected biogeochemical processes in an aquifer system.</title>
        <authorList>
            <person name="Anantharaman K."/>
            <person name="Brown C.T."/>
            <person name="Hug L.A."/>
            <person name="Sharon I."/>
            <person name="Castelle C.J."/>
            <person name="Probst A.J."/>
            <person name="Thomas B.C."/>
            <person name="Singh A."/>
            <person name="Wilkins M.J."/>
            <person name="Karaoz U."/>
            <person name="Brodie E.L."/>
            <person name="Williams K.H."/>
            <person name="Hubbard S.S."/>
            <person name="Banfield J.F."/>
        </authorList>
    </citation>
    <scope>NUCLEOTIDE SEQUENCE [LARGE SCALE GENOMIC DNA]</scope>
</reference>
<feature type="transmembrane region" description="Helical" evidence="11">
    <location>
        <begin position="266"/>
        <end position="294"/>
    </location>
</feature>
<evidence type="ECO:0000256" key="5">
    <source>
        <dbReference type="ARBA" id="ARBA00022618"/>
    </source>
</evidence>
<feature type="transmembrane region" description="Helical" evidence="11">
    <location>
        <begin position="226"/>
        <end position="246"/>
    </location>
</feature>
<evidence type="ECO:0000256" key="9">
    <source>
        <dbReference type="ARBA" id="ARBA00023306"/>
    </source>
</evidence>
<keyword evidence="6 11" id="KW-0812">Transmembrane</keyword>
<dbReference type="Pfam" id="PF18075">
    <property type="entry name" value="FtsX_ECD"/>
    <property type="match status" value="1"/>
</dbReference>
<dbReference type="InterPro" id="IPR040690">
    <property type="entry name" value="FtsX_ECD"/>
</dbReference>
<sequence>MIVTYIGRVIKAGFTSFWRNGSVSFASILVMVLALFMIGSLLFSQVLLRATLDAVKGKIDISVYFKATALEGEIASLQASLAALPEVSEIEYISREDSLAIFRERHQNNALISSSLEELGENPLGAALNIRAKNPQHYENIALFLEEGNFPVIDKVNYRKNKLVIDRLTAIISGSQKVGIGITVVLGAIAMLIVFNTIRLAIFTSKTEIEIMKLVGASRRYIRSPYLVEGFLYGAVASIVTTLLFWPLTYWLSPRAVQFFGFDLYLYYIANIFQFFLLLFLSGVILGVFSSFIATRRYLKV</sequence>
<dbReference type="PANTHER" id="PTHR47755:SF1">
    <property type="entry name" value="CELL DIVISION PROTEIN FTSX"/>
    <property type="match status" value="1"/>
</dbReference>
<dbReference type="EMBL" id="MHNI01000003">
    <property type="protein sequence ID" value="OGZ43742.1"/>
    <property type="molecule type" value="Genomic_DNA"/>
</dbReference>
<dbReference type="InterPro" id="IPR004513">
    <property type="entry name" value="FtsX"/>
</dbReference>
<dbReference type="InterPro" id="IPR003838">
    <property type="entry name" value="ABC3_permease_C"/>
</dbReference>
<evidence type="ECO:0000313" key="15">
    <source>
        <dbReference type="Proteomes" id="UP000176700"/>
    </source>
</evidence>
<dbReference type="Proteomes" id="UP000176700">
    <property type="component" value="Unassembled WGS sequence"/>
</dbReference>
<dbReference type="GO" id="GO:0051301">
    <property type="term" value="P:cell division"/>
    <property type="evidence" value="ECO:0007669"/>
    <property type="project" value="UniProtKB-KW"/>
</dbReference>
<gene>
    <name evidence="14" type="ORF">A2W41_04600</name>
</gene>
<dbReference type="Pfam" id="PF02687">
    <property type="entry name" value="FtsX"/>
    <property type="match status" value="1"/>
</dbReference>
<accession>A0A1G2G165</accession>
<proteinExistence type="inferred from homology"/>
<evidence type="ECO:0000259" key="12">
    <source>
        <dbReference type="Pfam" id="PF02687"/>
    </source>
</evidence>
<name>A0A1G2G165_9BACT</name>
<feature type="domain" description="FtsX extracellular" evidence="13">
    <location>
        <begin position="60"/>
        <end position="146"/>
    </location>
</feature>
<comment type="caution">
    <text evidence="14">The sequence shown here is derived from an EMBL/GenBank/DDBJ whole genome shotgun (WGS) entry which is preliminary data.</text>
</comment>
<comment type="similarity">
    <text evidence="2 10">Belongs to the ABC-4 integral membrane protein family. FtsX subfamily.</text>
</comment>
<evidence type="ECO:0000256" key="4">
    <source>
        <dbReference type="ARBA" id="ARBA00022475"/>
    </source>
</evidence>
<evidence type="ECO:0000256" key="10">
    <source>
        <dbReference type="PIRNR" id="PIRNR003097"/>
    </source>
</evidence>
<keyword evidence="7 11" id="KW-1133">Transmembrane helix</keyword>
<evidence type="ECO:0000256" key="8">
    <source>
        <dbReference type="ARBA" id="ARBA00023136"/>
    </source>
</evidence>
<keyword evidence="9 10" id="KW-0131">Cell cycle</keyword>
<dbReference type="AlphaFoldDB" id="A0A1G2G165"/>
<keyword evidence="8 10" id="KW-0472">Membrane</keyword>
<evidence type="ECO:0000256" key="7">
    <source>
        <dbReference type="ARBA" id="ARBA00022989"/>
    </source>
</evidence>